<name>A0A699SCI5_TANCI</name>
<organism evidence="2">
    <name type="scientific">Tanacetum cinerariifolium</name>
    <name type="common">Dalmatian daisy</name>
    <name type="synonym">Chrysanthemum cinerariifolium</name>
    <dbReference type="NCBI Taxonomy" id="118510"/>
    <lineage>
        <taxon>Eukaryota</taxon>
        <taxon>Viridiplantae</taxon>
        <taxon>Streptophyta</taxon>
        <taxon>Embryophyta</taxon>
        <taxon>Tracheophyta</taxon>
        <taxon>Spermatophyta</taxon>
        <taxon>Magnoliopsida</taxon>
        <taxon>eudicotyledons</taxon>
        <taxon>Gunneridae</taxon>
        <taxon>Pentapetalae</taxon>
        <taxon>asterids</taxon>
        <taxon>campanulids</taxon>
        <taxon>Asterales</taxon>
        <taxon>Asteraceae</taxon>
        <taxon>Asteroideae</taxon>
        <taxon>Anthemideae</taxon>
        <taxon>Anthemidinae</taxon>
        <taxon>Tanacetum</taxon>
    </lineage>
</organism>
<evidence type="ECO:0000313" key="2">
    <source>
        <dbReference type="EMBL" id="GFC94818.1"/>
    </source>
</evidence>
<accession>A0A699SCI5</accession>
<comment type="caution">
    <text evidence="2">The sequence shown here is derived from an EMBL/GenBank/DDBJ whole genome shotgun (WGS) entry which is preliminary data.</text>
</comment>
<sequence length="89" mass="9487">SVVLYQGDHVQLGSSCGTMPLSQSEDTHHVANPWNRRRHAGGSDRGDGRKRLGSAGRATGRATRRRTAGETAGESPVDARLHRLAGFAP</sequence>
<feature type="non-terminal residue" evidence="2">
    <location>
        <position position="89"/>
    </location>
</feature>
<feature type="non-terminal residue" evidence="2">
    <location>
        <position position="1"/>
    </location>
</feature>
<reference evidence="2" key="1">
    <citation type="journal article" date="2019" name="Sci. Rep.">
        <title>Draft genome of Tanacetum cinerariifolium, the natural source of mosquito coil.</title>
        <authorList>
            <person name="Yamashiro T."/>
            <person name="Shiraishi A."/>
            <person name="Satake H."/>
            <person name="Nakayama K."/>
        </authorList>
    </citation>
    <scope>NUCLEOTIDE SEQUENCE</scope>
</reference>
<protein>
    <submittedName>
        <fullName evidence="2">Uncharacterized protein</fullName>
    </submittedName>
</protein>
<dbReference type="EMBL" id="BKCJ011150916">
    <property type="protein sequence ID" value="GFC94818.1"/>
    <property type="molecule type" value="Genomic_DNA"/>
</dbReference>
<feature type="region of interest" description="Disordered" evidence="1">
    <location>
        <begin position="12"/>
        <end position="89"/>
    </location>
</feature>
<dbReference type="AlphaFoldDB" id="A0A699SCI5"/>
<feature type="compositionally biased region" description="Polar residues" evidence="1">
    <location>
        <begin position="12"/>
        <end position="24"/>
    </location>
</feature>
<proteinExistence type="predicted"/>
<evidence type="ECO:0000256" key="1">
    <source>
        <dbReference type="SAM" id="MobiDB-lite"/>
    </source>
</evidence>
<gene>
    <name evidence="2" type="ORF">Tci_866788</name>
</gene>
<feature type="compositionally biased region" description="Basic and acidic residues" evidence="1">
    <location>
        <begin position="41"/>
        <end position="50"/>
    </location>
</feature>